<organism evidence="1">
    <name type="scientific">hydrothermal vent metagenome</name>
    <dbReference type="NCBI Taxonomy" id="652676"/>
    <lineage>
        <taxon>unclassified sequences</taxon>
        <taxon>metagenomes</taxon>
        <taxon>ecological metagenomes</taxon>
    </lineage>
</organism>
<reference evidence="1" key="1">
    <citation type="submission" date="2018-06" db="EMBL/GenBank/DDBJ databases">
        <authorList>
            <person name="Zhirakovskaya E."/>
        </authorList>
    </citation>
    <scope>NUCLEOTIDE SEQUENCE</scope>
</reference>
<accession>A0A3B1E4E4</accession>
<gene>
    <name evidence="1" type="ORF">MNBD_PLANCTO02-839</name>
</gene>
<dbReference type="AlphaFoldDB" id="A0A3B1E4E4"/>
<sequence>MEVLLRTHGHQPSVSDNLELWANVRDTVYDSDGKVIVLLGASRMQLGINTNVLRKRFPDYTIAQLAVNGRRPMRALEDLANDKKFKGIVVCSVMTMSLPQDRWEGQEKQVKYYHQRTNISNKINQQIITYTQNHFVIANPNIKLTNMIKEAVKDFSMIKPSYVQGQPDRSSRANFSHRTDEQLLQYVPGFLRSKKQSNHPLQTDPKQWLEDVQIVETLVQKIQLRGGQVVFVRMPTSGELWDYEEQSIPKSLFWDRFAEKSSAETIHFKEIETLKNFTCPDRSHLDYRDTPQFTNALFDEIARRKVFSTTSFIQTANKMKPSIIQ</sequence>
<dbReference type="EMBL" id="UOGL01000482">
    <property type="protein sequence ID" value="VAX40795.1"/>
    <property type="molecule type" value="Genomic_DNA"/>
</dbReference>
<evidence type="ECO:0000313" key="1">
    <source>
        <dbReference type="EMBL" id="VAX40795.1"/>
    </source>
</evidence>
<proteinExistence type="predicted"/>
<protein>
    <submittedName>
        <fullName evidence="1">Uncharacterized protein</fullName>
    </submittedName>
</protein>
<name>A0A3B1E4E4_9ZZZZ</name>